<dbReference type="PRINTS" id="PR01262">
    <property type="entry name" value="INNEXIN"/>
</dbReference>
<dbReference type="GO" id="GO:0005243">
    <property type="term" value="F:gap junction channel activity"/>
    <property type="evidence" value="ECO:0007669"/>
    <property type="project" value="TreeGrafter"/>
</dbReference>
<keyword evidence="9 12" id="KW-0406">Ion transport</keyword>
<dbReference type="AlphaFoldDB" id="A0A1I8AP76"/>
<proteinExistence type="inferred from homology"/>
<evidence type="ECO:0000313" key="14">
    <source>
        <dbReference type="WBParaSite" id="L893_g8024.t1"/>
    </source>
</evidence>
<evidence type="ECO:0000256" key="5">
    <source>
        <dbReference type="ARBA" id="ARBA00022692"/>
    </source>
</evidence>
<keyword evidence="13" id="KW-1185">Reference proteome</keyword>
<evidence type="ECO:0000256" key="9">
    <source>
        <dbReference type="ARBA" id="ARBA00023065"/>
    </source>
</evidence>
<keyword evidence="7" id="KW-0965">Cell junction</keyword>
<accession>A0A1I8AP76</accession>
<evidence type="ECO:0000256" key="2">
    <source>
        <dbReference type="ARBA" id="ARBA00004651"/>
    </source>
</evidence>
<dbReference type="PANTHER" id="PTHR11893">
    <property type="entry name" value="INNEXIN"/>
    <property type="match status" value="1"/>
</dbReference>
<reference evidence="14" key="1">
    <citation type="submission" date="2016-11" db="UniProtKB">
        <authorList>
            <consortium name="WormBaseParasite"/>
        </authorList>
    </citation>
    <scope>IDENTIFICATION</scope>
</reference>
<comment type="caution">
    <text evidence="12">Lacks conserved residue(s) required for the propagation of feature annotation.</text>
</comment>
<evidence type="ECO:0000256" key="3">
    <source>
        <dbReference type="ARBA" id="ARBA00022448"/>
    </source>
</evidence>
<dbReference type="GO" id="GO:0034220">
    <property type="term" value="P:monoatomic ion transmembrane transport"/>
    <property type="evidence" value="ECO:0007669"/>
    <property type="project" value="UniProtKB-KW"/>
</dbReference>
<dbReference type="Pfam" id="PF00876">
    <property type="entry name" value="Innexin"/>
    <property type="match status" value="1"/>
</dbReference>
<organism evidence="13 14">
    <name type="scientific">Steinernema glaseri</name>
    <dbReference type="NCBI Taxonomy" id="37863"/>
    <lineage>
        <taxon>Eukaryota</taxon>
        <taxon>Metazoa</taxon>
        <taxon>Ecdysozoa</taxon>
        <taxon>Nematoda</taxon>
        <taxon>Chromadorea</taxon>
        <taxon>Rhabditida</taxon>
        <taxon>Tylenchina</taxon>
        <taxon>Panagrolaimomorpha</taxon>
        <taxon>Strongyloidoidea</taxon>
        <taxon>Steinernematidae</taxon>
        <taxon>Steinernema</taxon>
    </lineage>
</organism>
<keyword evidence="10 12" id="KW-0472">Membrane</keyword>
<evidence type="ECO:0000256" key="6">
    <source>
        <dbReference type="ARBA" id="ARBA00022868"/>
    </source>
</evidence>
<keyword evidence="4" id="KW-1003">Cell membrane</keyword>
<evidence type="ECO:0000256" key="11">
    <source>
        <dbReference type="ARBA" id="ARBA00023303"/>
    </source>
</evidence>
<gene>
    <name evidence="12" type="primary">inx</name>
</gene>
<keyword evidence="6" id="KW-0303">Gap junction</keyword>
<feature type="transmembrane region" description="Helical" evidence="12">
    <location>
        <begin position="97"/>
        <end position="119"/>
    </location>
</feature>
<keyword evidence="11 12" id="KW-0407">Ion channel</keyword>
<dbReference type="PANTHER" id="PTHR11893:SF32">
    <property type="entry name" value="INNEXIN"/>
    <property type="match status" value="1"/>
</dbReference>
<evidence type="ECO:0000256" key="10">
    <source>
        <dbReference type="ARBA" id="ARBA00023136"/>
    </source>
</evidence>
<keyword evidence="5 12" id="KW-0812">Transmembrane</keyword>
<dbReference type="Proteomes" id="UP000095287">
    <property type="component" value="Unplaced"/>
</dbReference>
<evidence type="ECO:0000313" key="13">
    <source>
        <dbReference type="Proteomes" id="UP000095287"/>
    </source>
</evidence>
<evidence type="ECO:0000256" key="7">
    <source>
        <dbReference type="ARBA" id="ARBA00022949"/>
    </source>
</evidence>
<dbReference type="GO" id="GO:0005921">
    <property type="term" value="C:gap junction"/>
    <property type="evidence" value="ECO:0007669"/>
    <property type="project" value="UniProtKB-SubCell"/>
</dbReference>
<evidence type="ECO:0000256" key="4">
    <source>
        <dbReference type="ARBA" id="ARBA00022475"/>
    </source>
</evidence>
<comment type="subcellular location">
    <subcellularLocation>
        <location evidence="1">Cell junction</location>
        <location evidence="1">Gap junction</location>
    </subcellularLocation>
    <subcellularLocation>
        <location evidence="2 12">Cell membrane</location>
        <topology evidence="2 12">Multi-pass membrane protein</topology>
    </subcellularLocation>
</comment>
<keyword evidence="3 12" id="KW-0813">Transport</keyword>
<dbReference type="InterPro" id="IPR000990">
    <property type="entry name" value="Innexin"/>
</dbReference>
<sequence>MDVVFGLIDNILKDRYEEDFIDRINYQVTPIVLGACASVLFAKVYLGLSIQCFTKAQFSSTWNAYSHDYCLIENTYYIPQETSIPHTSQRSEAQIAYYQWTGFILAGLALFFIVPHVMWRSFNWISGYHIRPIIKECYDAKDDPKKRSEAVERSARLLHEANKITHTYFHMFKK</sequence>
<dbReference type="GO" id="GO:0005886">
    <property type="term" value="C:plasma membrane"/>
    <property type="evidence" value="ECO:0007669"/>
    <property type="project" value="UniProtKB-SubCell"/>
</dbReference>
<dbReference type="PROSITE" id="PS51013">
    <property type="entry name" value="PANNEXIN"/>
    <property type="match status" value="1"/>
</dbReference>
<evidence type="ECO:0000256" key="1">
    <source>
        <dbReference type="ARBA" id="ARBA00004610"/>
    </source>
</evidence>
<comment type="function">
    <text evidence="12">Structural component of the gap junctions.</text>
</comment>
<evidence type="ECO:0000256" key="12">
    <source>
        <dbReference type="RuleBase" id="RU010713"/>
    </source>
</evidence>
<name>A0A1I8AP76_9BILA</name>
<keyword evidence="8 12" id="KW-1133">Transmembrane helix</keyword>
<protein>
    <recommendedName>
        <fullName evidence="12">Innexin</fullName>
    </recommendedName>
</protein>
<dbReference type="WBParaSite" id="L893_g8024.t1">
    <property type="protein sequence ID" value="L893_g8024.t1"/>
    <property type="gene ID" value="L893_g8024"/>
</dbReference>
<comment type="similarity">
    <text evidence="12">Belongs to the pannexin family.</text>
</comment>
<evidence type="ECO:0000256" key="8">
    <source>
        <dbReference type="ARBA" id="ARBA00022989"/>
    </source>
</evidence>